<dbReference type="EMBL" id="JBBXMP010000096">
    <property type="protein sequence ID" value="KAL0062805.1"/>
    <property type="molecule type" value="Genomic_DNA"/>
</dbReference>
<feature type="region of interest" description="Disordered" evidence="2">
    <location>
        <begin position="1"/>
        <end position="24"/>
    </location>
</feature>
<comment type="caution">
    <text evidence="3">The sequence shown here is derived from an EMBL/GenBank/DDBJ whole genome shotgun (WGS) entry which is preliminary data.</text>
</comment>
<organism evidence="3 4">
    <name type="scientific">Marasmius tenuissimus</name>
    <dbReference type="NCBI Taxonomy" id="585030"/>
    <lineage>
        <taxon>Eukaryota</taxon>
        <taxon>Fungi</taxon>
        <taxon>Dikarya</taxon>
        <taxon>Basidiomycota</taxon>
        <taxon>Agaricomycotina</taxon>
        <taxon>Agaricomycetes</taxon>
        <taxon>Agaricomycetidae</taxon>
        <taxon>Agaricales</taxon>
        <taxon>Marasmiineae</taxon>
        <taxon>Marasmiaceae</taxon>
        <taxon>Marasmius</taxon>
    </lineage>
</organism>
<evidence type="ECO:0000313" key="3">
    <source>
        <dbReference type="EMBL" id="KAL0062805.1"/>
    </source>
</evidence>
<gene>
    <name evidence="3" type="ORF">AAF712_010343</name>
</gene>
<keyword evidence="1" id="KW-0175">Coiled coil</keyword>
<feature type="compositionally biased region" description="Polar residues" evidence="2">
    <location>
        <begin position="1"/>
        <end position="17"/>
    </location>
</feature>
<protein>
    <submittedName>
        <fullName evidence="3">Uncharacterized protein</fullName>
    </submittedName>
</protein>
<keyword evidence="4" id="KW-1185">Reference proteome</keyword>
<evidence type="ECO:0000256" key="1">
    <source>
        <dbReference type="SAM" id="Coils"/>
    </source>
</evidence>
<feature type="coiled-coil region" evidence="1">
    <location>
        <begin position="89"/>
        <end position="123"/>
    </location>
</feature>
<name>A0ABR2ZMA8_9AGAR</name>
<evidence type="ECO:0000256" key="2">
    <source>
        <dbReference type="SAM" id="MobiDB-lite"/>
    </source>
</evidence>
<proteinExistence type="predicted"/>
<dbReference type="Proteomes" id="UP001437256">
    <property type="component" value="Unassembled WGS sequence"/>
</dbReference>
<evidence type="ECO:0000313" key="4">
    <source>
        <dbReference type="Proteomes" id="UP001437256"/>
    </source>
</evidence>
<sequence>MSLPSASSQTNPAQHMSAQREHHQQVDLLNGSHPRAQHGRLPCTNRDCQDRRAADTDAIRRLKEKLIRRPTSQGWTVAMGSTSSLEGDLAHLRQENGQLMAENELLRAKMAKAREEIGRLIDDCNKNNSRRVGIYGLSYPSRTTTAHEVPANVVGDALFEYGGNGSRRK</sequence>
<reference evidence="3 4" key="1">
    <citation type="submission" date="2024-05" db="EMBL/GenBank/DDBJ databases">
        <title>A draft genome resource for the thread blight pathogen Marasmius tenuissimus strain MS-2.</title>
        <authorList>
            <person name="Yulfo-Soto G.E."/>
            <person name="Baruah I.K."/>
            <person name="Amoako-Attah I."/>
            <person name="Bukari Y."/>
            <person name="Meinhardt L.W."/>
            <person name="Bailey B.A."/>
            <person name="Cohen S.P."/>
        </authorList>
    </citation>
    <scope>NUCLEOTIDE SEQUENCE [LARGE SCALE GENOMIC DNA]</scope>
    <source>
        <strain evidence="3 4">MS-2</strain>
    </source>
</reference>
<accession>A0ABR2ZMA8</accession>